<comment type="caution">
    <text evidence="1">The sequence shown here is derived from an EMBL/GenBank/DDBJ whole genome shotgun (WGS) entry which is preliminary data.</text>
</comment>
<sequence length="141" mass="15254">MNLNMGSQKFENVEIPLLWGKRAILEDKKGRISIISLEGAKAVIEVLGNKPAPNIQYELIEDGFKIIVDGQELYSYDPGRRIITGFSIKLPECEIQSTGIRIGTNMFSGNIIIGSGVGIVVDERGIGMGAPLPEGLAKLVV</sequence>
<dbReference type="AlphaFoldDB" id="X0WJH5"/>
<name>X0WJH5_9ZZZZ</name>
<accession>X0WJH5</accession>
<organism evidence="1">
    <name type="scientific">marine sediment metagenome</name>
    <dbReference type="NCBI Taxonomy" id="412755"/>
    <lineage>
        <taxon>unclassified sequences</taxon>
        <taxon>metagenomes</taxon>
        <taxon>ecological metagenomes</taxon>
    </lineage>
</organism>
<proteinExistence type="predicted"/>
<reference evidence="1" key="1">
    <citation type="journal article" date="2014" name="Front. Microbiol.">
        <title>High frequency of phylogenetically diverse reductive dehalogenase-homologous genes in deep subseafloor sedimentary metagenomes.</title>
        <authorList>
            <person name="Kawai M."/>
            <person name="Futagami T."/>
            <person name="Toyoda A."/>
            <person name="Takaki Y."/>
            <person name="Nishi S."/>
            <person name="Hori S."/>
            <person name="Arai W."/>
            <person name="Tsubouchi T."/>
            <person name="Morono Y."/>
            <person name="Uchiyama I."/>
            <person name="Ito T."/>
            <person name="Fujiyama A."/>
            <person name="Inagaki F."/>
            <person name="Takami H."/>
        </authorList>
    </citation>
    <scope>NUCLEOTIDE SEQUENCE</scope>
    <source>
        <strain evidence="1">Expedition CK06-06</strain>
    </source>
</reference>
<gene>
    <name evidence="1" type="ORF">S01H1_64691</name>
</gene>
<dbReference type="EMBL" id="BARS01042651">
    <property type="protein sequence ID" value="GAG31109.1"/>
    <property type="molecule type" value="Genomic_DNA"/>
</dbReference>
<protein>
    <submittedName>
        <fullName evidence="1">Uncharacterized protein</fullName>
    </submittedName>
</protein>
<evidence type="ECO:0000313" key="1">
    <source>
        <dbReference type="EMBL" id="GAG31109.1"/>
    </source>
</evidence>